<evidence type="ECO:0000313" key="2">
    <source>
        <dbReference type="EMBL" id="AIW03395.1"/>
    </source>
</evidence>
<name>A0A0A0RMV1_9CAUD</name>
<dbReference type="Proteomes" id="UP000030206">
    <property type="component" value="Segment"/>
</dbReference>
<gene>
    <name evidence="1" type="ORF">CPT_Mater16</name>
    <name evidence="2" type="ORF">CPT_Mater238</name>
</gene>
<organism evidence="2 3">
    <name type="scientific">Bacillus phage Mater</name>
    <dbReference type="NCBI Taxonomy" id="1540090"/>
    <lineage>
        <taxon>Viruses</taxon>
        <taxon>Duplodnaviria</taxon>
        <taxon>Heunggongvirae</taxon>
        <taxon>Uroviricota</taxon>
        <taxon>Caudoviricetes</taxon>
        <taxon>Herelleviridae</taxon>
        <taxon>Bastillevirinae</taxon>
        <taxon>Matervirus</taxon>
        <taxon>Matervirus mater</taxon>
    </lineage>
</organism>
<dbReference type="GeneID" id="24606915"/>
<dbReference type="RefSeq" id="YP_009150975.1">
    <property type="nucleotide sequence ID" value="NC_027366.1"/>
</dbReference>
<keyword evidence="3" id="KW-1185">Reference proteome</keyword>
<reference evidence="2 3" key="1">
    <citation type="submission" date="2014-07" db="EMBL/GenBank/DDBJ databases">
        <title>Complete Genome of Bacillus megaterium Myophage Mater.</title>
        <authorList>
            <person name="Lancaster J.C."/>
            <person name="Hodde M.K."/>
            <person name="Hernandez A.C."/>
            <person name="Everett G.F.K."/>
        </authorList>
    </citation>
    <scope>NUCLEOTIDE SEQUENCE [LARGE SCALE GENOMIC DNA]</scope>
</reference>
<sequence length="246" mass="28026">MTNTNNVQNLINEVMATRGATVSVFGQPQEMPATVEKGLVDIIDILEGFAGYEVETVLPAQYEVTYSDELEEFIIVDNSNEDTSIIIEDGFTNEMEAEERMYELQDENAAAASVSDYLYQLDDLGYIEEKDSNNSYNWLGNVSNHFNYRTYASNIDENFYVEFAAHLYGDVRANYTDSVLLKFDNDYTFLERIGECDIIEEYKGYNIQASALSEGYEIDIDGSYVDTQYSWEDAIEYIDQLAAEEA</sequence>
<dbReference type="RefSeq" id="YP_009151197.1">
    <property type="nucleotide sequence ID" value="NC_027366.1"/>
</dbReference>
<dbReference type="EMBL" id="KM236245">
    <property type="protein sequence ID" value="AIW03395.1"/>
    <property type="molecule type" value="Genomic_DNA"/>
</dbReference>
<proteinExistence type="predicted"/>
<evidence type="ECO:0000313" key="3">
    <source>
        <dbReference type="Proteomes" id="UP000030206"/>
    </source>
</evidence>
<dbReference type="OrthoDB" id="16965at10239"/>
<dbReference type="EMBL" id="KM236245">
    <property type="protein sequence ID" value="AIW03173.1"/>
    <property type="molecule type" value="Genomic_DNA"/>
</dbReference>
<dbReference type="KEGG" id="vg:24606915"/>
<accession>A0A0A0RMV1</accession>
<dbReference type="KEGG" id="vg:24607143"/>
<protein>
    <submittedName>
        <fullName evidence="2">Uncharacterized protein</fullName>
    </submittedName>
</protein>
<evidence type="ECO:0000313" key="1">
    <source>
        <dbReference type="EMBL" id="AIW03173.1"/>
    </source>
</evidence>
<dbReference type="GeneID" id="24607143"/>